<dbReference type="Proteomes" id="UP001161409">
    <property type="component" value="Unassembled WGS sequence"/>
</dbReference>
<name>A0ABQ5U647_9PROT</name>
<dbReference type="EMBL" id="BSNF01000001">
    <property type="protein sequence ID" value="GLQ05966.1"/>
    <property type="molecule type" value="Genomic_DNA"/>
</dbReference>
<keyword evidence="4" id="KW-0456">Lyase</keyword>
<evidence type="ECO:0000256" key="5">
    <source>
        <dbReference type="ARBA" id="ARBA00034115"/>
    </source>
</evidence>
<dbReference type="InterPro" id="IPR022644">
    <property type="entry name" value="De-COase2_N"/>
</dbReference>
<comment type="cofactor">
    <cofactor evidence="1">
        <name>pyridoxal 5'-phosphate</name>
        <dbReference type="ChEBI" id="CHEBI:597326"/>
    </cofactor>
</comment>
<keyword evidence="3" id="KW-0663">Pyridoxal phosphate</keyword>
<evidence type="ECO:0000256" key="3">
    <source>
        <dbReference type="ARBA" id="ARBA00022898"/>
    </source>
</evidence>
<comment type="pathway">
    <text evidence="5">Amine and polyamine biosynthesis; putrescine biosynthesis via L-ornithine pathway; putrescine from L-ornithine: step 1/1.</text>
</comment>
<dbReference type="PROSITE" id="PS00878">
    <property type="entry name" value="ODR_DC_2_1"/>
    <property type="match status" value="1"/>
</dbReference>
<evidence type="ECO:0000256" key="2">
    <source>
        <dbReference type="ARBA" id="ARBA00008872"/>
    </source>
</evidence>
<dbReference type="PRINTS" id="PR01179">
    <property type="entry name" value="ODADCRBXLASE"/>
</dbReference>
<evidence type="ECO:0000256" key="7">
    <source>
        <dbReference type="ARBA" id="ARBA00049127"/>
    </source>
</evidence>
<dbReference type="InterPro" id="IPR022653">
    <property type="entry name" value="De-COase2_pyr-phos_BS"/>
</dbReference>
<dbReference type="Gene3D" id="2.40.37.10">
    <property type="entry name" value="Lyase, Ornithine Decarboxylase, Chain A, domain 1"/>
    <property type="match status" value="1"/>
</dbReference>
<organism evidence="9 10">
    <name type="scientific">Sneathiella chinensis</name>
    <dbReference type="NCBI Taxonomy" id="349750"/>
    <lineage>
        <taxon>Bacteria</taxon>
        <taxon>Pseudomonadati</taxon>
        <taxon>Pseudomonadota</taxon>
        <taxon>Alphaproteobacteria</taxon>
        <taxon>Sneathiellales</taxon>
        <taxon>Sneathiellaceae</taxon>
        <taxon>Sneathiella</taxon>
    </lineage>
</organism>
<dbReference type="InterPro" id="IPR000183">
    <property type="entry name" value="Orn/DAP/Arg_de-COase"/>
</dbReference>
<evidence type="ECO:0000256" key="6">
    <source>
        <dbReference type="ARBA" id="ARBA00034138"/>
    </source>
</evidence>
<dbReference type="EC" id="4.1.1.17" evidence="6"/>
<reference evidence="9" key="1">
    <citation type="journal article" date="2014" name="Int. J. Syst. Evol. Microbiol.">
        <title>Complete genome of a new Firmicutes species belonging to the dominant human colonic microbiota ('Ruminococcus bicirculans') reveals two chromosomes and a selective capacity to utilize plant glucans.</title>
        <authorList>
            <consortium name="NISC Comparative Sequencing Program"/>
            <person name="Wegmann U."/>
            <person name="Louis P."/>
            <person name="Goesmann A."/>
            <person name="Henrissat B."/>
            <person name="Duncan S.H."/>
            <person name="Flint H.J."/>
        </authorList>
    </citation>
    <scope>NUCLEOTIDE SEQUENCE</scope>
    <source>
        <strain evidence="9">NBRC 103408</strain>
    </source>
</reference>
<accession>A0ABQ5U647</accession>
<dbReference type="Gene3D" id="3.20.20.10">
    <property type="entry name" value="Alanine racemase"/>
    <property type="match status" value="1"/>
</dbReference>
<dbReference type="Pfam" id="PF02784">
    <property type="entry name" value="Orn_Arg_deC_N"/>
    <property type="match status" value="1"/>
</dbReference>
<evidence type="ECO:0000313" key="10">
    <source>
        <dbReference type="Proteomes" id="UP001161409"/>
    </source>
</evidence>
<dbReference type="InterPro" id="IPR002433">
    <property type="entry name" value="Orn_de-COase"/>
</dbReference>
<dbReference type="SUPFAM" id="SSF51419">
    <property type="entry name" value="PLP-binding barrel"/>
    <property type="match status" value="1"/>
</dbReference>
<comment type="catalytic activity">
    <reaction evidence="7">
        <text>L-ornithine + H(+) = putrescine + CO2</text>
        <dbReference type="Rhea" id="RHEA:22964"/>
        <dbReference type="ChEBI" id="CHEBI:15378"/>
        <dbReference type="ChEBI" id="CHEBI:16526"/>
        <dbReference type="ChEBI" id="CHEBI:46911"/>
        <dbReference type="ChEBI" id="CHEBI:326268"/>
        <dbReference type="EC" id="4.1.1.17"/>
    </reaction>
</comment>
<dbReference type="PRINTS" id="PR01182">
    <property type="entry name" value="ORNDCRBXLASE"/>
</dbReference>
<protein>
    <recommendedName>
        <fullName evidence="6">ornithine decarboxylase</fullName>
        <ecNumber evidence="6">4.1.1.17</ecNumber>
    </recommendedName>
</protein>
<proteinExistence type="inferred from homology"/>
<dbReference type="PANTHER" id="PTHR11482:SF6">
    <property type="entry name" value="ORNITHINE DECARBOXYLASE 1-RELATED"/>
    <property type="match status" value="1"/>
</dbReference>
<comment type="similarity">
    <text evidence="2">Belongs to the Orn/Lys/Arg decarboxylase class-II family.</text>
</comment>
<keyword evidence="10" id="KW-1185">Reference proteome</keyword>
<reference evidence="9" key="2">
    <citation type="submission" date="2023-01" db="EMBL/GenBank/DDBJ databases">
        <title>Draft genome sequence of Sneathiella chinensis strain NBRC 103408.</title>
        <authorList>
            <person name="Sun Q."/>
            <person name="Mori K."/>
        </authorList>
    </citation>
    <scope>NUCLEOTIDE SEQUENCE</scope>
    <source>
        <strain evidence="9">NBRC 103408</strain>
    </source>
</reference>
<dbReference type="PANTHER" id="PTHR11482">
    <property type="entry name" value="ARGININE/DIAMINOPIMELATE/ORNITHINE DECARBOXYLASE"/>
    <property type="match status" value="1"/>
</dbReference>
<evidence type="ECO:0000313" key="9">
    <source>
        <dbReference type="EMBL" id="GLQ05966.1"/>
    </source>
</evidence>
<dbReference type="RefSeq" id="WP_169559922.1">
    <property type="nucleotide sequence ID" value="NZ_BSNF01000001.1"/>
</dbReference>
<evidence type="ECO:0000256" key="1">
    <source>
        <dbReference type="ARBA" id="ARBA00001933"/>
    </source>
</evidence>
<sequence>MQLVNSVKAQDVAVQRALEDVPHYVNECEALIAENCNDSVHFLYADKIREKASLFLNNFRGSSLYAIKANPHPAIMNLLWHYGVRKFEMASLREIEYVVNMFPEAELYFMHPVKSRQAIRGAYALGVRTFAFDCLDELRKIEEETDHASDLSLFLRVRVDQVNAAYPLSDKFGVPVQEAPLLIQRAQQNAQKVGLTFHVGSQCMDPAAYSEALSQIANMLSSSGVSIDKLDIGGGFPVYYPGMEPGLLEGYFDTIHRALDEHGLDTLELYCEPGRALVAEAGAVAVRVEMRKGQALYMNDGTYGALFDAGVPGWTYPLELRKMDGAEVSDGALPFRLYGPTCDSCDKMEGPFELPDNIAEGDWVIFRHLGAYGYAMQTRFNGFYSETMVAIG</sequence>
<gene>
    <name evidence="9" type="ORF">GCM10007924_11870</name>
</gene>
<dbReference type="PROSITE" id="PS00879">
    <property type="entry name" value="ODR_DC_2_2"/>
    <property type="match status" value="1"/>
</dbReference>
<dbReference type="InterPro" id="IPR022657">
    <property type="entry name" value="De-COase2_CS"/>
</dbReference>
<feature type="domain" description="Orn/DAP/Arg decarboxylase 2 N-terminal" evidence="8">
    <location>
        <begin position="46"/>
        <end position="279"/>
    </location>
</feature>
<comment type="caution">
    <text evidence="9">The sequence shown here is derived from an EMBL/GenBank/DDBJ whole genome shotgun (WGS) entry which is preliminary data.</text>
</comment>
<dbReference type="InterPro" id="IPR029066">
    <property type="entry name" value="PLP-binding_barrel"/>
</dbReference>
<evidence type="ECO:0000256" key="4">
    <source>
        <dbReference type="ARBA" id="ARBA00023239"/>
    </source>
</evidence>
<dbReference type="InterPro" id="IPR009006">
    <property type="entry name" value="Ala_racemase/Decarboxylase_C"/>
</dbReference>
<evidence type="ECO:0000259" key="8">
    <source>
        <dbReference type="Pfam" id="PF02784"/>
    </source>
</evidence>
<dbReference type="CDD" id="cd00622">
    <property type="entry name" value="PLPDE_III_ODC"/>
    <property type="match status" value="1"/>
</dbReference>
<dbReference type="SUPFAM" id="SSF50621">
    <property type="entry name" value="Alanine racemase C-terminal domain-like"/>
    <property type="match status" value="1"/>
</dbReference>